<keyword evidence="3" id="KW-1185">Reference proteome</keyword>
<feature type="compositionally biased region" description="Low complexity" evidence="1">
    <location>
        <begin position="165"/>
        <end position="195"/>
    </location>
</feature>
<feature type="compositionally biased region" description="Polar residues" evidence="1">
    <location>
        <begin position="66"/>
        <end position="86"/>
    </location>
</feature>
<evidence type="ECO:0000256" key="1">
    <source>
        <dbReference type="SAM" id="MobiDB-lite"/>
    </source>
</evidence>
<feature type="compositionally biased region" description="Basic and acidic residues" evidence="1">
    <location>
        <begin position="89"/>
        <end position="104"/>
    </location>
</feature>
<proteinExistence type="predicted"/>
<gene>
    <name evidence="2" type="ORF">SAMN02745673_04130</name>
</gene>
<name>A0A1T4SXW0_9ACTN</name>
<feature type="region of interest" description="Disordered" evidence="1">
    <location>
        <begin position="17"/>
        <end position="195"/>
    </location>
</feature>
<feature type="region of interest" description="Disordered" evidence="1">
    <location>
        <begin position="214"/>
        <end position="237"/>
    </location>
</feature>
<feature type="compositionally biased region" description="Low complexity" evidence="1">
    <location>
        <begin position="123"/>
        <end position="138"/>
    </location>
</feature>
<feature type="compositionally biased region" description="Polar residues" evidence="1">
    <location>
        <begin position="41"/>
        <end position="59"/>
    </location>
</feature>
<feature type="compositionally biased region" description="Basic and acidic residues" evidence="1">
    <location>
        <begin position="139"/>
        <end position="152"/>
    </location>
</feature>
<evidence type="ECO:0000313" key="3">
    <source>
        <dbReference type="Proteomes" id="UP000190637"/>
    </source>
</evidence>
<accession>A0A1T4SXW0</accession>
<organism evidence="2 3">
    <name type="scientific">Marinactinospora thermotolerans DSM 45154</name>
    <dbReference type="NCBI Taxonomy" id="1122192"/>
    <lineage>
        <taxon>Bacteria</taxon>
        <taxon>Bacillati</taxon>
        <taxon>Actinomycetota</taxon>
        <taxon>Actinomycetes</taxon>
        <taxon>Streptosporangiales</taxon>
        <taxon>Nocardiopsidaceae</taxon>
        <taxon>Marinactinospora</taxon>
    </lineage>
</organism>
<dbReference type="STRING" id="1122192.SAMN02745673_04130"/>
<protein>
    <submittedName>
        <fullName evidence="2">Uncharacterized protein</fullName>
    </submittedName>
</protein>
<reference evidence="2 3" key="1">
    <citation type="submission" date="2017-02" db="EMBL/GenBank/DDBJ databases">
        <authorList>
            <person name="Peterson S.W."/>
        </authorList>
    </citation>
    <scope>NUCLEOTIDE SEQUENCE [LARGE SCALE GENOMIC DNA]</scope>
    <source>
        <strain evidence="2 3">DSM 45154</strain>
    </source>
</reference>
<dbReference type="EMBL" id="FUWS01000012">
    <property type="protein sequence ID" value="SKA33036.1"/>
    <property type="molecule type" value="Genomic_DNA"/>
</dbReference>
<dbReference type="AlphaFoldDB" id="A0A1T4SXW0"/>
<dbReference type="RefSeq" id="WP_078763380.1">
    <property type="nucleotide sequence ID" value="NZ_FUWS01000012.1"/>
</dbReference>
<sequence>MSKPSFASRFSGAVKRLFGKSTRPVVSSKPEDLKAGDAAVQDSSSETNEALPADTSSSVAEEFTTEAVNSSESPVTTGYVGSTPTPLSDRAEAEKPSAGEEPSRADASAKPPAGDAGDRAEEPAVSAAEDAPAAQGDAARPREDEKDEKPEPPGDDPAGGPRPGPGAALVTAPADEPSAPAAPTAEGPSAAEGAAIARELDVAEAPTQAADARLLAEIRAGGPEPAEELPVPGYDGLTLPSIRARLRRLTIDEVRRLRVYESANAARPEFLRMYDNRIAKLEAEATAE</sequence>
<dbReference type="Proteomes" id="UP000190637">
    <property type="component" value="Unassembled WGS sequence"/>
</dbReference>
<evidence type="ECO:0000313" key="2">
    <source>
        <dbReference type="EMBL" id="SKA33036.1"/>
    </source>
</evidence>